<protein>
    <submittedName>
        <fullName evidence="5">Short chain dehydrogenase</fullName>
    </submittedName>
</protein>
<dbReference type="SUPFAM" id="SSF51735">
    <property type="entry name" value="NAD(P)-binding Rossmann-fold domains"/>
    <property type="match status" value="1"/>
</dbReference>
<comment type="similarity">
    <text evidence="1 3">Belongs to the short-chain dehydrogenases/reductases (SDR) family.</text>
</comment>
<dbReference type="PRINTS" id="PR00080">
    <property type="entry name" value="SDRFAMILY"/>
</dbReference>
<dbReference type="InterPro" id="IPR020904">
    <property type="entry name" value="Sc_DH/Rdtase_CS"/>
</dbReference>
<dbReference type="PRINTS" id="PR00081">
    <property type="entry name" value="GDHRDH"/>
</dbReference>
<evidence type="ECO:0000256" key="1">
    <source>
        <dbReference type="ARBA" id="ARBA00006484"/>
    </source>
</evidence>
<dbReference type="PANTHER" id="PTHR42760">
    <property type="entry name" value="SHORT-CHAIN DEHYDROGENASES/REDUCTASES FAMILY MEMBER"/>
    <property type="match status" value="1"/>
</dbReference>
<name>A0ABR4PMA6_9HELO</name>
<gene>
    <name evidence="5" type="ORF">PVAG01_03748</name>
</gene>
<dbReference type="InterPro" id="IPR057326">
    <property type="entry name" value="KR_dom"/>
</dbReference>
<dbReference type="PANTHER" id="PTHR42760:SF111">
    <property type="entry name" value="3-OXOACYL-(ACYL-CARRIER-PROTEIN) REDUCTASE (AFU_ORTHOLOGUE AFUA_1G10100)"/>
    <property type="match status" value="1"/>
</dbReference>
<evidence type="ECO:0000256" key="2">
    <source>
        <dbReference type="ARBA" id="ARBA00022857"/>
    </source>
</evidence>
<evidence type="ECO:0000259" key="4">
    <source>
        <dbReference type="SMART" id="SM00822"/>
    </source>
</evidence>
<feature type="domain" description="Ketoreductase" evidence="4">
    <location>
        <begin position="86"/>
        <end position="285"/>
    </location>
</feature>
<evidence type="ECO:0000313" key="6">
    <source>
        <dbReference type="Proteomes" id="UP001629113"/>
    </source>
</evidence>
<dbReference type="InterPro" id="IPR002347">
    <property type="entry name" value="SDR_fam"/>
</dbReference>
<comment type="caution">
    <text evidence="5">The sequence shown here is derived from an EMBL/GenBank/DDBJ whole genome shotgun (WGS) entry which is preliminary data.</text>
</comment>
<keyword evidence="2" id="KW-0521">NADP</keyword>
<dbReference type="InterPro" id="IPR036291">
    <property type="entry name" value="NAD(P)-bd_dom_sf"/>
</dbReference>
<proteinExistence type="inferred from homology"/>
<dbReference type="CDD" id="cd05233">
    <property type="entry name" value="SDR_c"/>
    <property type="match status" value="1"/>
</dbReference>
<organism evidence="5 6">
    <name type="scientific">Phlyctema vagabunda</name>
    <dbReference type="NCBI Taxonomy" id="108571"/>
    <lineage>
        <taxon>Eukaryota</taxon>
        <taxon>Fungi</taxon>
        <taxon>Dikarya</taxon>
        <taxon>Ascomycota</taxon>
        <taxon>Pezizomycotina</taxon>
        <taxon>Leotiomycetes</taxon>
        <taxon>Helotiales</taxon>
        <taxon>Dermateaceae</taxon>
        <taxon>Phlyctema</taxon>
    </lineage>
</organism>
<reference evidence="5 6" key="1">
    <citation type="submission" date="2024-06" db="EMBL/GenBank/DDBJ databases">
        <title>Complete genome of Phlyctema vagabunda strain 19-DSS-EL-015.</title>
        <authorList>
            <person name="Fiorenzani C."/>
        </authorList>
    </citation>
    <scope>NUCLEOTIDE SEQUENCE [LARGE SCALE GENOMIC DNA]</scope>
    <source>
        <strain evidence="5 6">19-DSS-EL-015</strain>
    </source>
</reference>
<dbReference type="Proteomes" id="UP001629113">
    <property type="component" value="Unassembled WGS sequence"/>
</dbReference>
<dbReference type="PROSITE" id="PS00061">
    <property type="entry name" value="ADH_SHORT"/>
    <property type="match status" value="1"/>
</dbReference>
<dbReference type="Pfam" id="PF00106">
    <property type="entry name" value="adh_short"/>
    <property type="match status" value="1"/>
</dbReference>
<accession>A0ABR4PMA6</accession>
<dbReference type="Gene3D" id="3.40.50.720">
    <property type="entry name" value="NAD(P)-binding Rossmann-like Domain"/>
    <property type="match status" value="1"/>
</dbReference>
<sequence length="360" mass="38508">MKRSSRTFFSALFSRSPFLESSLFFFFGARCLTGSLFSFFKNSLGALPFPFPDPQIPHTMAARPVHARTASTNLGGASSYRPLEGKLAIVTGASRGIGAAIAQNLASKGASLVLNYTSDSSAQITQDLSDGLSAEYGITCLIVQADMGTQTGPEHLITTVKNHFSHPKTGKFQIDILVNNAGVSKNQIIEETTIENYEWTYRINVLGPLLLMKAALPYLPHDRSGRIVNLSSVSSSEGFSGQSVYGGSKAALDAMTRTWARELADRATVNSVNPGPVKTDMWNGTTAEFKESLKPFIKKTPGSAIRDIDDDDLKAGAEAAGGRPAYTHEIAGIVGMLCTSDSVWCTGQVVCANGGMRMAM</sequence>
<evidence type="ECO:0000256" key="3">
    <source>
        <dbReference type="RuleBase" id="RU000363"/>
    </source>
</evidence>
<dbReference type="EMBL" id="JBFCZG010000003">
    <property type="protein sequence ID" value="KAL3424467.1"/>
    <property type="molecule type" value="Genomic_DNA"/>
</dbReference>
<evidence type="ECO:0000313" key="5">
    <source>
        <dbReference type="EMBL" id="KAL3424467.1"/>
    </source>
</evidence>
<dbReference type="SMART" id="SM00822">
    <property type="entry name" value="PKS_KR"/>
    <property type="match status" value="1"/>
</dbReference>
<keyword evidence="6" id="KW-1185">Reference proteome</keyword>